<keyword evidence="6" id="KW-1185">Reference proteome</keyword>
<dbReference type="EC" id="3.2.1.10" evidence="5"/>
<dbReference type="FunFam" id="3.20.20.80:FF:000064">
    <property type="entry name" value="Oligo-1,6-glucosidase"/>
    <property type="match status" value="1"/>
</dbReference>
<keyword evidence="3 5" id="KW-0326">Glycosidase</keyword>
<reference evidence="5 6" key="1">
    <citation type="submission" date="2018-12" db="EMBL/GenBank/DDBJ databases">
        <authorList>
            <consortium name="Pathogen Informatics"/>
        </authorList>
    </citation>
    <scope>NUCLEOTIDE SEQUENCE [LARGE SCALE GENOMIC DNA]</scope>
    <source>
        <strain evidence="5 6">NCTC11636</strain>
    </source>
</reference>
<dbReference type="InterPro" id="IPR045857">
    <property type="entry name" value="O16G_dom_2"/>
</dbReference>
<evidence type="ECO:0000256" key="1">
    <source>
        <dbReference type="ARBA" id="ARBA00008061"/>
    </source>
</evidence>
<dbReference type="GO" id="GO:0009313">
    <property type="term" value="P:oligosaccharide catabolic process"/>
    <property type="evidence" value="ECO:0007669"/>
    <property type="project" value="TreeGrafter"/>
</dbReference>
<dbReference type="RefSeq" id="WP_126383589.1">
    <property type="nucleotide sequence ID" value="NZ_LR134350.1"/>
</dbReference>
<dbReference type="InterPro" id="IPR006047">
    <property type="entry name" value="GH13_cat_dom"/>
</dbReference>
<dbReference type="AlphaFoldDB" id="A0A3S4RYB8"/>
<dbReference type="Gene3D" id="3.90.400.10">
    <property type="entry name" value="Oligo-1,6-glucosidase, Domain 2"/>
    <property type="match status" value="1"/>
</dbReference>
<gene>
    <name evidence="5" type="primary">malL_2</name>
    <name evidence="5" type="ORF">NCTC11636_02513</name>
</gene>
<sequence>MSPHPPLVVSARHVGQEADWWRRAVVYQVYPRSFQDTDADGVGDIPGITRRLDHLDALGVDVVWLSPVYRSPQDDNGYDISDYEDIDPLFGSLADIDELIAGLHARGMRLVMDLVVNHTSDEHEWFTASRSSKDDPRRDWYIWRPARTVEGLEPGEPGTEPTNWGSAFSGPAWTWDEGSGEFYLHLFSVKQPDLNWENPQVRRAVYEMMGRWLDRGVDGFRMDVINLISKTYPLVDGPLRPGALYGSGFEAVANGPRIHEFLAEMNREVFASRPGHVMTVGEMPGVTRAQAALYTDPSRAEVDMVFQFEHVGLADGPHGKFDPRPVDRAALKANLAAWQEALAPQTDAQGAVVAERGWNSNYWDNHDQPRAVSRFGDDDPAWRALSAKTLASVLHLHRGTPYIYQGEELGQTNTVFTGIDSYRDLESVNHFHERVGVGDDPQAVVAAMAANSRDNARTPVQWDASEHAGFSTAAPWIDLAPNAEEVNAAAQVGVPGSVFEHHRALVSLRHTDDAVALGTFRLLDAADDASWVILREHVGAQGGREQVLLIASCSREGLALGEGSAMRERLAAEGLDLGRWAEAERVLTASLPAEQAGASGAGVPERLEGWDSVILRRRD</sequence>
<dbReference type="PANTHER" id="PTHR10357:SF184">
    <property type="entry name" value="OLIGO-1,6-GLUCOSIDASE 1"/>
    <property type="match status" value="1"/>
</dbReference>
<dbReference type="SUPFAM" id="SSF51445">
    <property type="entry name" value="(Trans)glycosidases"/>
    <property type="match status" value="1"/>
</dbReference>
<accession>A0A3S4RYB8</accession>
<dbReference type="Proteomes" id="UP000266895">
    <property type="component" value="Chromosome"/>
</dbReference>
<dbReference type="GO" id="GO:0004574">
    <property type="term" value="F:oligo-1,6-glucosidase activity"/>
    <property type="evidence" value="ECO:0007669"/>
    <property type="project" value="UniProtKB-EC"/>
</dbReference>
<dbReference type="Pfam" id="PF00128">
    <property type="entry name" value="Alpha-amylase"/>
    <property type="match status" value="1"/>
</dbReference>
<dbReference type="CDD" id="cd11333">
    <property type="entry name" value="AmyAc_SI_OligoGlu_DGase"/>
    <property type="match status" value="1"/>
</dbReference>
<protein>
    <submittedName>
        <fullName evidence="5">Oligo-1,6-glucosidase</fullName>
        <ecNumber evidence="5">3.2.1.10</ecNumber>
    </submittedName>
</protein>
<keyword evidence="2 5" id="KW-0378">Hydrolase</keyword>
<dbReference type="SMART" id="SM00642">
    <property type="entry name" value="Aamy"/>
    <property type="match status" value="1"/>
</dbReference>
<feature type="domain" description="Glycosyl hydrolase family 13 catalytic" evidence="4">
    <location>
        <begin position="28"/>
        <end position="457"/>
    </location>
</feature>
<evidence type="ECO:0000256" key="3">
    <source>
        <dbReference type="ARBA" id="ARBA00023295"/>
    </source>
</evidence>
<evidence type="ECO:0000313" key="6">
    <source>
        <dbReference type="Proteomes" id="UP000266895"/>
    </source>
</evidence>
<comment type="similarity">
    <text evidence="1">Belongs to the glycosyl hydrolase 13 family.</text>
</comment>
<organism evidence="5 6">
    <name type="scientific">Actinomyces howellii</name>
    <dbReference type="NCBI Taxonomy" id="52771"/>
    <lineage>
        <taxon>Bacteria</taxon>
        <taxon>Bacillati</taxon>
        <taxon>Actinomycetota</taxon>
        <taxon>Actinomycetes</taxon>
        <taxon>Actinomycetales</taxon>
        <taxon>Actinomycetaceae</taxon>
        <taxon>Actinomyces</taxon>
    </lineage>
</organism>
<evidence type="ECO:0000259" key="4">
    <source>
        <dbReference type="SMART" id="SM00642"/>
    </source>
</evidence>
<name>A0A3S4RYB8_9ACTO</name>
<evidence type="ECO:0000256" key="2">
    <source>
        <dbReference type="ARBA" id="ARBA00022801"/>
    </source>
</evidence>
<dbReference type="FunFam" id="3.90.400.10:FF:000002">
    <property type="entry name" value="Sucrose isomerase"/>
    <property type="match status" value="1"/>
</dbReference>
<dbReference type="PANTHER" id="PTHR10357">
    <property type="entry name" value="ALPHA-AMYLASE FAMILY MEMBER"/>
    <property type="match status" value="1"/>
</dbReference>
<proteinExistence type="inferred from homology"/>
<dbReference type="NCBIfam" id="NF008183">
    <property type="entry name" value="PRK10933.1"/>
    <property type="match status" value="1"/>
</dbReference>
<dbReference type="GO" id="GO:0004556">
    <property type="term" value="F:alpha-amylase activity"/>
    <property type="evidence" value="ECO:0007669"/>
    <property type="project" value="TreeGrafter"/>
</dbReference>
<dbReference type="Gene3D" id="3.20.20.80">
    <property type="entry name" value="Glycosidases"/>
    <property type="match status" value="1"/>
</dbReference>
<dbReference type="InterPro" id="IPR017853">
    <property type="entry name" value="GH"/>
</dbReference>
<evidence type="ECO:0000313" key="5">
    <source>
        <dbReference type="EMBL" id="VEG30039.1"/>
    </source>
</evidence>
<dbReference type="KEGG" id="ahw:NCTC11636_02513"/>
<dbReference type="OrthoDB" id="9043248at2"/>
<dbReference type="EMBL" id="LR134350">
    <property type="protein sequence ID" value="VEG30039.1"/>
    <property type="molecule type" value="Genomic_DNA"/>
</dbReference>